<gene>
    <name evidence="6 9" type="primary">minC</name>
    <name evidence="9" type="ORF">NCTC10717_02028</name>
</gene>
<name>A0A380N1W3_9GAMM</name>
<evidence type="ECO:0000313" key="9">
    <source>
        <dbReference type="EMBL" id="SUO98286.1"/>
    </source>
</evidence>
<dbReference type="PANTHER" id="PTHR34108">
    <property type="entry name" value="SEPTUM SITE-DETERMINING PROTEIN MINC"/>
    <property type="match status" value="1"/>
</dbReference>
<evidence type="ECO:0000256" key="3">
    <source>
        <dbReference type="ARBA" id="ARBA00023210"/>
    </source>
</evidence>
<comment type="subunit">
    <text evidence="6">Interacts with MinD and FtsZ.</text>
</comment>
<dbReference type="AlphaFoldDB" id="A0A380N1W3"/>
<evidence type="ECO:0000256" key="2">
    <source>
        <dbReference type="ARBA" id="ARBA00022618"/>
    </source>
</evidence>
<evidence type="ECO:0000313" key="10">
    <source>
        <dbReference type="Proteomes" id="UP000254575"/>
    </source>
</evidence>
<dbReference type="Proteomes" id="UP000254575">
    <property type="component" value="Unassembled WGS sequence"/>
</dbReference>
<evidence type="ECO:0000259" key="8">
    <source>
        <dbReference type="Pfam" id="PF05209"/>
    </source>
</evidence>
<dbReference type="Gene3D" id="2.160.20.70">
    <property type="match status" value="1"/>
</dbReference>
<dbReference type="SUPFAM" id="SSF63848">
    <property type="entry name" value="Cell-division inhibitor MinC, C-terminal domain"/>
    <property type="match status" value="1"/>
</dbReference>
<accession>A0A380N1W3</accession>
<keyword evidence="4 6" id="KW-0131">Cell cycle</keyword>
<reference evidence="9 10" key="1">
    <citation type="submission" date="2018-06" db="EMBL/GenBank/DDBJ databases">
        <authorList>
            <consortium name="Pathogen Informatics"/>
            <person name="Doyle S."/>
        </authorList>
    </citation>
    <scope>NUCLEOTIDE SEQUENCE [LARGE SCALE GENOMIC DNA]</scope>
    <source>
        <strain evidence="9 10">NCTC10717</strain>
    </source>
</reference>
<evidence type="ECO:0000256" key="4">
    <source>
        <dbReference type="ARBA" id="ARBA00023306"/>
    </source>
</evidence>
<dbReference type="Gene3D" id="3.30.70.260">
    <property type="match status" value="1"/>
</dbReference>
<dbReference type="EMBL" id="UHIA01000004">
    <property type="protein sequence ID" value="SUO98286.1"/>
    <property type="molecule type" value="Genomic_DNA"/>
</dbReference>
<feature type="domain" description="Septum formation inhibitor MinC C-terminal" evidence="7">
    <location>
        <begin position="143"/>
        <end position="239"/>
    </location>
</feature>
<keyword evidence="2 6" id="KW-0132">Cell division</keyword>
<dbReference type="GO" id="GO:0000902">
    <property type="term" value="P:cell morphogenesis"/>
    <property type="evidence" value="ECO:0007669"/>
    <property type="project" value="InterPro"/>
</dbReference>
<evidence type="ECO:0000259" key="7">
    <source>
        <dbReference type="Pfam" id="PF03775"/>
    </source>
</evidence>
<comment type="similarity">
    <text evidence="1 6">Belongs to the MinC family.</text>
</comment>
<dbReference type="RefSeq" id="WP_115219131.1">
    <property type="nucleotide sequence ID" value="NZ_UHIA01000004.1"/>
</dbReference>
<dbReference type="GO" id="GO:0051302">
    <property type="term" value="P:regulation of cell division"/>
    <property type="evidence" value="ECO:0007669"/>
    <property type="project" value="InterPro"/>
</dbReference>
<dbReference type="InterPro" id="IPR036145">
    <property type="entry name" value="MinC_C_sf"/>
</dbReference>
<dbReference type="InterPro" id="IPR005526">
    <property type="entry name" value="Septum_form_inhib_MinC_C"/>
</dbReference>
<evidence type="ECO:0000256" key="5">
    <source>
        <dbReference type="ARBA" id="ARBA00025606"/>
    </source>
</evidence>
<dbReference type="InterPro" id="IPR016098">
    <property type="entry name" value="CAP/MinC_C"/>
</dbReference>
<keyword evidence="10" id="KW-1185">Reference proteome</keyword>
<feature type="domain" description="Septum formation inhibitor MinC N-terminal" evidence="8">
    <location>
        <begin position="5"/>
        <end position="75"/>
    </location>
</feature>
<organism evidence="9 10">
    <name type="scientific">Suttonella indologenes</name>
    <dbReference type="NCBI Taxonomy" id="13276"/>
    <lineage>
        <taxon>Bacteria</taxon>
        <taxon>Pseudomonadati</taxon>
        <taxon>Pseudomonadota</taxon>
        <taxon>Gammaproteobacteria</taxon>
        <taxon>Cardiobacteriales</taxon>
        <taxon>Cardiobacteriaceae</taxon>
        <taxon>Suttonella</taxon>
    </lineage>
</organism>
<evidence type="ECO:0000256" key="6">
    <source>
        <dbReference type="HAMAP-Rule" id="MF_00267"/>
    </source>
</evidence>
<evidence type="ECO:0000256" key="1">
    <source>
        <dbReference type="ARBA" id="ARBA00006291"/>
    </source>
</evidence>
<dbReference type="NCBIfam" id="TIGR01222">
    <property type="entry name" value="minC"/>
    <property type="match status" value="1"/>
</dbReference>
<dbReference type="OrthoDB" id="9794530at2"/>
<dbReference type="Pfam" id="PF03775">
    <property type="entry name" value="MinC_C"/>
    <property type="match status" value="1"/>
</dbReference>
<dbReference type="InterPro" id="IPR007874">
    <property type="entry name" value="MinC_N"/>
</dbReference>
<dbReference type="Pfam" id="PF05209">
    <property type="entry name" value="MinC_N"/>
    <property type="match status" value="1"/>
</dbReference>
<keyword evidence="3 6" id="KW-0717">Septation</keyword>
<comment type="function">
    <text evidence="5 6">Cell division inhibitor that blocks the formation of polar Z ring septums. Rapidly oscillates between the poles of the cell to destabilize FtsZ filaments that have formed before they mature into polar Z rings. Prevents FtsZ polymerization.</text>
</comment>
<dbReference type="GO" id="GO:0000917">
    <property type="term" value="P:division septum assembly"/>
    <property type="evidence" value="ECO:0007669"/>
    <property type="project" value="UniProtKB-KW"/>
</dbReference>
<sequence>MPSLESKSYSANITLMYLDSTDFSRIAAVLEEKLAHAPPDFFTAMPIVADCSRINEGEMRDLAQLKQVFNQHKLSLVGISGTSLEEAEIAAQGLAKFEINDIRAAAKPQPNAEKSPKPQTIAAALPPSAAAIAPPLAAQNKILRGNVRSGQRVYAQGGDLTVIGTVGAGAEVIADGNVYILGSLRGRAFAGAQGNDEAHIFANDFDAEIVSIAGSYQNFEQLDPYRGGKNCLVTLNKDETMLIVSL</sequence>
<dbReference type="HAMAP" id="MF_00267">
    <property type="entry name" value="MinC"/>
    <property type="match status" value="1"/>
</dbReference>
<dbReference type="GO" id="GO:1901891">
    <property type="term" value="P:regulation of cell septum assembly"/>
    <property type="evidence" value="ECO:0007669"/>
    <property type="project" value="InterPro"/>
</dbReference>
<dbReference type="InterPro" id="IPR013033">
    <property type="entry name" value="MinC"/>
</dbReference>
<protein>
    <recommendedName>
        <fullName evidence="6">Probable septum site-determining protein MinC</fullName>
    </recommendedName>
</protein>
<dbReference type="PANTHER" id="PTHR34108:SF1">
    <property type="entry name" value="SEPTUM SITE-DETERMINING PROTEIN MINC"/>
    <property type="match status" value="1"/>
</dbReference>
<proteinExistence type="inferred from homology"/>